<dbReference type="InterPro" id="IPR019734">
    <property type="entry name" value="TPR_rpt"/>
</dbReference>
<dbReference type="InParanoid" id="A0A077ZVY8"/>
<evidence type="ECO:0000256" key="4">
    <source>
        <dbReference type="SAM" id="MobiDB-lite"/>
    </source>
</evidence>
<keyword evidence="1" id="KW-0677">Repeat</keyword>
<dbReference type="InterPro" id="IPR052628">
    <property type="entry name" value="CFAP70"/>
</dbReference>
<dbReference type="Pfam" id="PF13432">
    <property type="entry name" value="TPR_16"/>
    <property type="match status" value="1"/>
</dbReference>
<feature type="compositionally biased region" description="Basic and acidic residues" evidence="4">
    <location>
        <begin position="92"/>
        <end position="104"/>
    </location>
</feature>
<feature type="compositionally biased region" description="Basic and acidic residues" evidence="4">
    <location>
        <begin position="113"/>
        <end position="140"/>
    </location>
</feature>
<dbReference type="PROSITE" id="PS50293">
    <property type="entry name" value="TPR_REGION"/>
    <property type="match status" value="1"/>
</dbReference>
<feature type="repeat" description="TPR" evidence="3">
    <location>
        <begin position="882"/>
        <end position="915"/>
    </location>
</feature>
<feature type="compositionally biased region" description="Polar residues" evidence="4">
    <location>
        <begin position="376"/>
        <end position="386"/>
    </location>
</feature>
<dbReference type="GO" id="GO:0070062">
    <property type="term" value="C:extracellular exosome"/>
    <property type="evidence" value="ECO:0007669"/>
    <property type="project" value="TreeGrafter"/>
</dbReference>
<feature type="region of interest" description="Disordered" evidence="4">
    <location>
        <begin position="359"/>
        <end position="389"/>
    </location>
</feature>
<dbReference type="SUPFAM" id="SSF81901">
    <property type="entry name" value="HCP-like"/>
    <property type="match status" value="1"/>
</dbReference>
<keyword evidence="2 3" id="KW-0802">TPR repeat</keyword>
<name>A0A077ZVY8_STYLE</name>
<reference evidence="5 6" key="1">
    <citation type="submission" date="2014-06" db="EMBL/GenBank/DDBJ databases">
        <authorList>
            <person name="Swart Estienne"/>
        </authorList>
    </citation>
    <scope>NUCLEOTIDE SEQUENCE [LARGE SCALE GENOMIC DNA]</scope>
    <source>
        <strain evidence="5 6">130c</strain>
    </source>
</reference>
<dbReference type="InterPro" id="IPR011990">
    <property type="entry name" value="TPR-like_helical_dom_sf"/>
</dbReference>
<dbReference type="EMBL" id="CCKQ01003010">
    <property type="protein sequence ID" value="CDW74115.1"/>
    <property type="molecule type" value="Genomic_DNA"/>
</dbReference>
<dbReference type="OMA" id="QITYFSM"/>
<protein>
    <submittedName>
        <fullName evidence="5">Tetratricopeptide repeat protein</fullName>
    </submittedName>
</protein>
<dbReference type="GO" id="GO:0060271">
    <property type="term" value="P:cilium assembly"/>
    <property type="evidence" value="ECO:0007669"/>
    <property type="project" value="TreeGrafter"/>
</dbReference>
<dbReference type="Pfam" id="PF13181">
    <property type="entry name" value="TPR_8"/>
    <property type="match status" value="1"/>
</dbReference>
<dbReference type="PANTHER" id="PTHR44314">
    <property type="entry name" value="CILIA- AND FLAGELLA-ASSOCIATED PROTEIN 70"/>
    <property type="match status" value="1"/>
</dbReference>
<gene>
    <name evidence="5" type="primary">Contig3144.g3362</name>
    <name evidence="5" type="ORF">STYLEM_3109</name>
</gene>
<dbReference type="PANTHER" id="PTHR44314:SF1">
    <property type="entry name" value="CILIA- AND FLAGELLA-ASSOCIATED PROTEIN 70"/>
    <property type="match status" value="1"/>
</dbReference>
<dbReference type="GO" id="GO:0031514">
    <property type="term" value="C:motile cilium"/>
    <property type="evidence" value="ECO:0007669"/>
    <property type="project" value="TreeGrafter"/>
</dbReference>
<dbReference type="PROSITE" id="PS50005">
    <property type="entry name" value="TPR"/>
    <property type="match status" value="1"/>
</dbReference>
<feature type="region of interest" description="Disordered" evidence="4">
    <location>
        <begin position="92"/>
        <end position="140"/>
    </location>
</feature>
<organism evidence="5 6">
    <name type="scientific">Stylonychia lemnae</name>
    <name type="common">Ciliate</name>
    <dbReference type="NCBI Taxonomy" id="5949"/>
    <lineage>
        <taxon>Eukaryota</taxon>
        <taxon>Sar</taxon>
        <taxon>Alveolata</taxon>
        <taxon>Ciliophora</taxon>
        <taxon>Intramacronucleata</taxon>
        <taxon>Spirotrichea</taxon>
        <taxon>Stichotrichia</taxon>
        <taxon>Sporadotrichida</taxon>
        <taxon>Oxytrichidae</taxon>
        <taxon>Stylonychinae</taxon>
        <taxon>Stylonychia</taxon>
    </lineage>
</organism>
<evidence type="ECO:0000256" key="3">
    <source>
        <dbReference type="PROSITE-ProRule" id="PRU00339"/>
    </source>
</evidence>
<dbReference type="Proteomes" id="UP000039865">
    <property type="component" value="Unassembled WGS sequence"/>
</dbReference>
<dbReference type="GO" id="GO:0003341">
    <property type="term" value="P:cilium movement"/>
    <property type="evidence" value="ECO:0007669"/>
    <property type="project" value="TreeGrafter"/>
</dbReference>
<proteinExistence type="predicted"/>
<evidence type="ECO:0000256" key="1">
    <source>
        <dbReference type="ARBA" id="ARBA00022737"/>
    </source>
</evidence>
<dbReference type="SMART" id="SM00028">
    <property type="entry name" value="TPR"/>
    <property type="match status" value="5"/>
</dbReference>
<accession>A0A077ZVY8</accession>
<sequence length="990" mass="116030">MSTVTFPFDTKAHAFQKRAYERPPQHQLNASLIQRNKERLDKLELTFQLSGVFSLPDGWKSKIDDPTEQMYQYEIKMYNMHLKGGKVVPRQLSEEEKAEAEAAKNKKGAPPAKDPKKKGQEDEISAEEKERIEREQAEKEQKMEYYRQQWQEYSNQEKFERYCEDSFKEPSIKFIDSSTGNQEPVTITLNGEDLLKFEEDVFERQGVYLYFDKLAPAEDEDPKKGGAKAAPKKGGTEEMKPVHGRVFLDLTQLLIPGNNTQVMKQLIETYSKNPEGEGSQEQVFEPSQTYIYYSLSLDQPIYPYIYTEQLSQVVLNKAFYSNTAVSLPDTNAAVREFHRTINVIVKEIGVEYNRVFTGEGTMQGSDDKDSPRGQKPGSTIYSTPAQQREMREQRKEKFLIEFNVGSKYSVLREKLKKSVLRFVVEKYKREIGNKNLTQEERAKFKANLYVYVNELMKKTLSDAIDQNKEQIHQDIWMQKDSLRDDKQNKINKSFNENFEDKCKRLYKEFDIKNDQENSEKWLLNCLYDCKYRPYPMYRDYARFCLKYGMYLRAEYYLEKLIEESEYSNLNRILQATLLVQRGNFKGALEILNQVLDSDWKDYKANILMGLLYDKLERPGLSRKHFAIAKCRKLRELNLLPPKSNQPKNFRTIQEEFKIQAVDFKITKDQQLSYDQQDLLYFEFIEFLLEYWVYDLAEFTLSYIKDNQSERFLMTQAKIRVQQRNFPEAVQSLDKILGNDPKNQAAWILRGHAFFMANNLFDSEESYIKALRLKPPVKDQILQERLGIVYARRKAWKDAKVVFAKCCKEFTSTTSWMYLGLALLRLGELSLAEDAFTQANILDNFNPKIWGYMCILCLTVGKDRKFQAQICFREALKTGLNDTEILEEIGDLYVREGYYDQATESFAQLIKIDPKHGEGWQKLADVYCNNLKLNKERSNAIDAYKKAIELVEGENNKSKIALTLKELLQAENREDEIEPFRKYLLDESLTQ</sequence>
<dbReference type="SUPFAM" id="SSF48452">
    <property type="entry name" value="TPR-like"/>
    <property type="match status" value="1"/>
</dbReference>
<evidence type="ECO:0000256" key="2">
    <source>
        <dbReference type="ARBA" id="ARBA00022803"/>
    </source>
</evidence>
<dbReference type="Gene3D" id="1.25.40.10">
    <property type="entry name" value="Tetratricopeptide repeat domain"/>
    <property type="match status" value="2"/>
</dbReference>
<feature type="region of interest" description="Disordered" evidence="4">
    <location>
        <begin position="219"/>
        <end position="238"/>
    </location>
</feature>
<keyword evidence="6" id="KW-1185">Reference proteome</keyword>
<dbReference type="AlphaFoldDB" id="A0A077ZVY8"/>
<dbReference type="OrthoDB" id="10262375at2759"/>
<evidence type="ECO:0000313" key="6">
    <source>
        <dbReference type="Proteomes" id="UP000039865"/>
    </source>
</evidence>
<evidence type="ECO:0000313" key="5">
    <source>
        <dbReference type="EMBL" id="CDW74115.1"/>
    </source>
</evidence>